<dbReference type="PANTHER" id="PTHR22726">
    <property type="entry name" value="METALLOENDOPEPTIDASE OMA1"/>
    <property type="match status" value="1"/>
</dbReference>
<dbReference type="EMBL" id="WUBR01000002">
    <property type="protein sequence ID" value="MWV28064.1"/>
    <property type="molecule type" value="Genomic_DNA"/>
</dbReference>
<proteinExistence type="inferred from homology"/>
<evidence type="ECO:0000256" key="1">
    <source>
        <dbReference type="ARBA" id="ARBA00022670"/>
    </source>
</evidence>
<evidence type="ECO:0000256" key="4">
    <source>
        <dbReference type="ARBA" id="ARBA00022833"/>
    </source>
</evidence>
<organism evidence="9 10">
    <name type="scientific">Aurantiacibacter rhizosphaerae</name>
    <dbReference type="NCBI Taxonomy" id="2691582"/>
    <lineage>
        <taxon>Bacteria</taxon>
        <taxon>Pseudomonadati</taxon>
        <taxon>Pseudomonadota</taxon>
        <taxon>Alphaproteobacteria</taxon>
        <taxon>Sphingomonadales</taxon>
        <taxon>Erythrobacteraceae</taxon>
        <taxon>Aurantiacibacter</taxon>
    </lineage>
</organism>
<gene>
    <name evidence="9" type="ORF">GRF63_09105</name>
</gene>
<dbReference type="RefSeq" id="WP_160485702.1">
    <property type="nucleotide sequence ID" value="NZ_WUBR01000002.1"/>
</dbReference>
<evidence type="ECO:0000259" key="8">
    <source>
        <dbReference type="PROSITE" id="PS50106"/>
    </source>
</evidence>
<keyword evidence="5 6" id="KW-0482">Metalloprotease</keyword>
<dbReference type="Pfam" id="PF17820">
    <property type="entry name" value="PDZ_6"/>
    <property type="match status" value="1"/>
</dbReference>
<comment type="cofactor">
    <cofactor evidence="6">
        <name>Zn(2+)</name>
        <dbReference type="ChEBI" id="CHEBI:29105"/>
    </cofactor>
    <text evidence="6">Binds 1 zinc ion per subunit.</text>
</comment>
<reference evidence="9 10" key="1">
    <citation type="submission" date="2019-12" db="EMBL/GenBank/DDBJ databases">
        <authorList>
            <person name="Lee S.D."/>
        </authorList>
    </citation>
    <scope>NUCLEOTIDE SEQUENCE [LARGE SCALE GENOMIC DNA]</scope>
    <source>
        <strain evidence="9 10">GH3-10</strain>
    </source>
</reference>
<evidence type="ECO:0000256" key="7">
    <source>
        <dbReference type="SAM" id="SignalP"/>
    </source>
</evidence>
<keyword evidence="2" id="KW-0479">Metal-binding</keyword>
<dbReference type="Pfam" id="PF01435">
    <property type="entry name" value="Peptidase_M48"/>
    <property type="match status" value="1"/>
</dbReference>
<sequence>MRKLIALLCAMMWLALATGAQAQNADLAAQDLRLARIADAMLVSNVKLCRETMPVTGMILHSADQYGNAAPSLFRNGSLAIAAVVPGSTAERAGLKSGDGIAAVNGVSVNSMVPTGKDHLREVAFFQLAGLAPEASVELTILRDGETRSVGFDAPQGCQSLVEVLPSGDFSARSNGRVIQVQYDFLLSLSDDQLAVILAHELSHSVLEHRRRKVEAGIDNASIMRHLGRNQQVNRQAEIEADRLSVHILANAGYDAAIAPAFWRSEQGLVAGGGAIPSFIYPTQSARAAMIEQEIARYLPLGHGPSWPGHLLRLRDASFAGDQAF</sequence>
<feature type="chain" id="PRO_5032374801" evidence="7">
    <location>
        <begin position="23"/>
        <end position="325"/>
    </location>
</feature>
<dbReference type="InterPro" id="IPR041489">
    <property type="entry name" value="PDZ_6"/>
</dbReference>
<comment type="caution">
    <text evidence="9">The sequence shown here is derived from an EMBL/GenBank/DDBJ whole genome shotgun (WGS) entry which is preliminary data.</text>
</comment>
<dbReference type="SUPFAM" id="SSF50156">
    <property type="entry name" value="PDZ domain-like"/>
    <property type="match status" value="1"/>
</dbReference>
<reference evidence="9 10" key="2">
    <citation type="submission" date="2020-02" db="EMBL/GenBank/DDBJ databases">
        <title>Erythrobacter dongmakensis sp. nov., isolated from a tidal mudflat.</title>
        <authorList>
            <person name="Kim I.S."/>
        </authorList>
    </citation>
    <scope>NUCLEOTIDE SEQUENCE [LARGE SCALE GENOMIC DNA]</scope>
    <source>
        <strain evidence="9 10">GH3-10</strain>
    </source>
</reference>
<keyword evidence="10" id="KW-1185">Reference proteome</keyword>
<dbReference type="PANTHER" id="PTHR22726:SF1">
    <property type="entry name" value="METALLOENDOPEPTIDASE OMA1, MITOCHONDRIAL"/>
    <property type="match status" value="1"/>
</dbReference>
<evidence type="ECO:0000313" key="9">
    <source>
        <dbReference type="EMBL" id="MWV28064.1"/>
    </source>
</evidence>
<dbReference type="GO" id="GO:0046872">
    <property type="term" value="F:metal ion binding"/>
    <property type="evidence" value="ECO:0007669"/>
    <property type="project" value="UniProtKB-KW"/>
</dbReference>
<name>A0A844XEN9_9SPHN</name>
<dbReference type="GO" id="GO:0004222">
    <property type="term" value="F:metalloendopeptidase activity"/>
    <property type="evidence" value="ECO:0007669"/>
    <property type="project" value="InterPro"/>
</dbReference>
<dbReference type="InterPro" id="IPR001478">
    <property type="entry name" value="PDZ"/>
</dbReference>
<keyword evidence="3 6" id="KW-0378">Hydrolase</keyword>
<feature type="signal peptide" evidence="7">
    <location>
        <begin position="1"/>
        <end position="22"/>
    </location>
</feature>
<dbReference type="GO" id="GO:0016020">
    <property type="term" value="C:membrane"/>
    <property type="evidence" value="ECO:0007669"/>
    <property type="project" value="TreeGrafter"/>
</dbReference>
<keyword evidence="4 6" id="KW-0862">Zinc</keyword>
<dbReference type="PROSITE" id="PS50106">
    <property type="entry name" value="PDZ"/>
    <property type="match status" value="1"/>
</dbReference>
<evidence type="ECO:0000256" key="2">
    <source>
        <dbReference type="ARBA" id="ARBA00022723"/>
    </source>
</evidence>
<evidence type="ECO:0000256" key="5">
    <source>
        <dbReference type="ARBA" id="ARBA00023049"/>
    </source>
</evidence>
<keyword evidence="1 6" id="KW-0645">Protease</keyword>
<feature type="domain" description="PDZ" evidence="8">
    <location>
        <begin position="45"/>
        <end position="112"/>
    </location>
</feature>
<dbReference type="AlphaFoldDB" id="A0A844XEN9"/>
<dbReference type="InterPro" id="IPR001915">
    <property type="entry name" value="Peptidase_M48"/>
</dbReference>
<protein>
    <submittedName>
        <fullName evidence="9">PDZ domain-containing protein</fullName>
    </submittedName>
</protein>
<dbReference type="InterPro" id="IPR051156">
    <property type="entry name" value="Mito/Outer_Membr_Metalloprot"/>
</dbReference>
<accession>A0A844XEN9</accession>
<keyword evidence="7" id="KW-0732">Signal</keyword>
<dbReference type="Proteomes" id="UP000461409">
    <property type="component" value="Unassembled WGS sequence"/>
</dbReference>
<dbReference type="Gene3D" id="2.30.42.10">
    <property type="match status" value="1"/>
</dbReference>
<dbReference type="SMART" id="SM00228">
    <property type="entry name" value="PDZ"/>
    <property type="match status" value="1"/>
</dbReference>
<dbReference type="GO" id="GO:0051603">
    <property type="term" value="P:proteolysis involved in protein catabolic process"/>
    <property type="evidence" value="ECO:0007669"/>
    <property type="project" value="TreeGrafter"/>
</dbReference>
<evidence type="ECO:0000256" key="3">
    <source>
        <dbReference type="ARBA" id="ARBA00022801"/>
    </source>
</evidence>
<comment type="similarity">
    <text evidence="6">Belongs to the peptidase M48 family.</text>
</comment>
<dbReference type="InterPro" id="IPR036034">
    <property type="entry name" value="PDZ_sf"/>
</dbReference>
<evidence type="ECO:0000256" key="6">
    <source>
        <dbReference type="RuleBase" id="RU003983"/>
    </source>
</evidence>
<evidence type="ECO:0000313" key="10">
    <source>
        <dbReference type="Proteomes" id="UP000461409"/>
    </source>
</evidence>